<dbReference type="PANTHER" id="PTHR31460">
    <property type="match status" value="1"/>
</dbReference>
<dbReference type="AlphaFoldDB" id="A0AAV1XA15"/>
<keyword evidence="1" id="KW-0472">Membrane</keyword>
<dbReference type="SUPFAM" id="SSF101898">
    <property type="entry name" value="NHL repeat"/>
    <property type="match status" value="1"/>
</dbReference>
<evidence type="ECO:0000256" key="2">
    <source>
        <dbReference type="SAM" id="SignalP"/>
    </source>
</evidence>
<comment type="caution">
    <text evidence="4">The sequence shown here is derived from an EMBL/GenBank/DDBJ whole genome shotgun (WGS) entry which is preliminary data.</text>
</comment>
<dbReference type="Pfam" id="PF08450">
    <property type="entry name" value="SGL"/>
    <property type="match status" value="1"/>
</dbReference>
<evidence type="ECO:0000256" key="1">
    <source>
        <dbReference type="SAM" id="Phobius"/>
    </source>
</evidence>
<keyword evidence="1" id="KW-1133">Transmembrane helix</keyword>
<evidence type="ECO:0000313" key="4">
    <source>
        <dbReference type="EMBL" id="CAL0318456.1"/>
    </source>
</evidence>
<keyword evidence="5" id="KW-1185">Reference proteome</keyword>
<dbReference type="InterPro" id="IPR013658">
    <property type="entry name" value="SGL"/>
</dbReference>
<dbReference type="GO" id="GO:0005783">
    <property type="term" value="C:endoplasmic reticulum"/>
    <property type="evidence" value="ECO:0007669"/>
    <property type="project" value="TreeGrafter"/>
</dbReference>
<dbReference type="InterPro" id="IPR011042">
    <property type="entry name" value="6-blade_b-propeller_TolB-like"/>
</dbReference>
<feature type="signal peptide" evidence="2">
    <location>
        <begin position="1"/>
        <end position="33"/>
    </location>
</feature>
<proteinExistence type="predicted"/>
<dbReference type="InterPro" id="IPR053224">
    <property type="entry name" value="Sensory_adhesion_molecule"/>
</dbReference>
<sequence>MNLLSSKQSFPIVTILLFLLLIVQISPPPTVLAATPHVISFRSPNLFPEGLAWDPKAQHFLVGSLRNRTISAVSDAGVVETLISDPSLPENVTILGLAVDSRNNRVLAVIHAMEPLPPFNALASYDLRSRHRQFLSLLPSADENDAVRPIANDVAVDFKGNAYVTNSAGNYIWKVNDKGEASIFSNSPRFTENPVVRDTPYSSFGLNGVAYVSNGYLIVSQSNTGKLFKVDAEDGTARRVLLNGDLTAPDGVVMRPDGVVLVVSPVEGKVWFLKSNDGWGEGVVFDKINLDLEGYPTSVVVGEMDRAYVLYGRVNKGILGNSERESFGIEEVRSPKENEDENIWMYVMIGLGMAYFMYWRFQMGQLVRNMNKKIN</sequence>
<evidence type="ECO:0000259" key="3">
    <source>
        <dbReference type="Pfam" id="PF08450"/>
    </source>
</evidence>
<keyword evidence="2" id="KW-0732">Signal</keyword>
<feature type="domain" description="SMP-30/Gluconolactonase/LRE-like region" evidence="3">
    <location>
        <begin position="47"/>
        <end position="309"/>
    </location>
</feature>
<dbReference type="EMBL" id="CAXHTB010000013">
    <property type="protein sequence ID" value="CAL0318456.1"/>
    <property type="molecule type" value="Genomic_DNA"/>
</dbReference>
<dbReference type="PANTHER" id="PTHR31460:SF3">
    <property type="entry name" value="MESOCENTIN"/>
    <property type="match status" value="1"/>
</dbReference>
<reference evidence="4 5" key="1">
    <citation type="submission" date="2024-03" db="EMBL/GenBank/DDBJ databases">
        <authorList>
            <person name="Martinez-Hernandez J."/>
        </authorList>
    </citation>
    <scope>NUCLEOTIDE SEQUENCE [LARGE SCALE GENOMIC DNA]</scope>
</reference>
<organism evidence="4 5">
    <name type="scientific">Lupinus luteus</name>
    <name type="common">European yellow lupine</name>
    <dbReference type="NCBI Taxonomy" id="3873"/>
    <lineage>
        <taxon>Eukaryota</taxon>
        <taxon>Viridiplantae</taxon>
        <taxon>Streptophyta</taxon>
        <taxon>Embryophyta</taxon>
        <taxon>Tracheophyta</taxon>
        <taxon>Spermatophyta</taxon>
        <taxon>Magnoliopsida</taxon>
        <taxon>eudicotyledons</taxon>
        <taxon>Gunneridae</taxon>
        <taxon>Pentapetalae</taxon>
        <taxon>rosids</taxon>
        <taxon>fabids</taxon>
        <taxon>Fabales</taxon>
        <taxon>Fabaceae</taxon>
        <taxon>Papilionoideae</taxon>
        <taxon>50 kb inversion clade</taxon>
        <taxon>genistoids sensu lato</taxon>
        <taxon>core genistoids</taxon>
        <taxon>Genisteae</taxon>
        <taxon>Lupinus</taxon>
    </lineage>
</organism>
<accession>A0AAV1XA15</accession>
<name>A0AAV1XA15_LUPLU</name>
<feature type="chain" id="PRO_5043561733" description="SMP-30/Gluconolactonase/LRE-like region domain-containing protein" evidence="2">
    <location>
        <begin position="34"/>
        <end position="375"/>
    </location>
</feature>
<feature type="transmembrane region" description="Helical" evidence="1">
    <location>
        <begin position="343"/>
        <end position="361"/>
    </location>
</feature>
<dbReference type="FunFam" id="2.120.10.30:FF:000089">
    <property type="entry name" value="Calcium-dependent phosphotriesterase superfamily protein"/>
    <property type="match status" value="1"/>
</dbReference>
<keyword evidence="1" id="KW-0812">Transmembrane</keyword>
<evidence type="ECO:0000313" key="5">
    <source>
        <dbReference type="Proteomes" id="UP001497480"/>
    </source>
</evidence>
<dbReference type="Proteomes" id="UP001497480">
    <property type="component" value="Unassembled WGS sequence"/>
</dbReference>
<dbReference type="Gene3D" id="2.120.10.30">
    <property type="entry name" value="TolB, C-terminal domain"/>
    <property type="match status" value="1"/>
</dbReference>
<gene>
    <name evidence="4" type="ORF">LLUT_LOCUS19516</name>
</gene>
<protein>
    <recommendedName>
        <fullName evidence="3">SMP-30/Gluconolactonase/LRE-like region domain-containing protein</fullName>
    </recommendedName>
</protein>